<dbReference type="HOGENOM" id="CLU_040761_1_0_10"/>
<dbReference type="InterPro" id="IPR008978">
    <property type="entry name" value="HSP20-like_chaperone"/>
</dbReference>
<dbReference type="GO" id="GO:0015446">
    <property type="term" value="F:ATPase-coupled arsenite transmembrane transporter activity"/>
    <property type="evidence" value="ECO:0007669"/>
    <property type="project" value="UniProtKB-EC"/>
</dbReference>
<comment type="function">
    <text evidence="7">Anion-transporting ATPase. Catalyzes the extrusion of arsenite.</text>
</comment>
<evidence type="ECO:0000256" key="7">
    <source>
        <dbReference type="ARBA" id="ARBA00059736"/>
    </source>
</evidence>
<comment type="similarity">
    <text evidence="1">Belongs to the arsA ATPase family.</text>
</comment>
<dbReference type="Gene3D" id="2.60.40.790">
    <property type="match status" value="1"/>
</dbReference>
<protein>
    <recommendedName>
        <fullName evidence="8">arsenite-transporting ATPase</fullName>
        <ecNumber evidence="8">7.3.2.7</ecNumber>
    </recommendedName>
</protein>
<dbReference type="FunFam" id="3.40.50.300:FF:001801">
    <property type="entry name" value="Putative arsenical pump-driving ATPase"/>
    <property type="match status" value="1"/>
</dbReference>
<feature type="domain" description="ArsA HSP20-like" evidence="10">
    <location>
        <begin position="352"/>
        <end position="414"/>
    </location>
</feature>
<dbReference type="Pfam" id="PF02374">
    <property type="entry name" value="ArsA_ATPase"/>
    <property type="match status" value="1"/>
</dbReference>
<dbReference type="InterPro" id="IPR040612">
    <property type="entry name" value="ArsA_HSP20-like"/>
</dbReference>
<keyword evidence="4" id="KW-0059">Arsenical resistance</keyword>
<reference evidence="11 12" key="1">
    <citation type="journal article" date="2010" name="ISME J.">
        <title>Fine-scale evolution: genomic, phenotypic and ecological differentiation in two coexisting Salinibacter ruber strains.</title>
        <authorList>
            <person name="Pena A."/>
            <person name="Teeling H."/>
            <person name="Huerta-Cepas J."/>
            <person name="Santos F."/>
            <person name="Yarza P."/>
            <person name="Brito-Echeverria J."/>
            <person name="Lucio M."/>
            <person name="Schmitt-Kopplin P."/>
            <person name="Meseguer I."/>
            <person name="Schenowitz C."/>
            <person name="Dossat C."/>
            <person name="Barbe V."/>
            <person name="Dopazo J."/>
            <person name="Rossello-Mora R."/>
            <person name="Schuler M."/>
            <person name="Glockner F.O."/>
            <person name="Amann R."/>
            <person name="Gabaldon T."/>
            <person name="Anton J."/>
        </authorList>
    </citation>
    <scope>NUCLEOTIDE SEQUENCE [LARGE SCALE GENOMIC DNA]</scope>
    <source>
        <strain evidence="11 12">M8</strain>
    </source>
</reference>
<accession>D5HC05</accession>
<dbReference type="Proteomes" id="UP000000933">
    <property type="component" value="Chromosome"/>
</dbReference>
<dbReference type="KEGG" id="srm:SRM_02639"/>
<dbReference type="GO" id="GO:0005524">
    <property type="term" value="F:ATP binding"/>
    <property type="evidence" value="ECO:0007669"/>
    <property type="project" value="UniProtKB-KW"/>
</dbReference>
<evidence type="ECO:0000256" key="3">
    <source>
        <dbReference type="ARBA" id="ARBA00022840"/>
    </source>
</evidence>
<feature type="domain" description="ArsA/GET3 Anion-transporting ATPase-like" evidence="9">
    <location>
        <begin position="31"/>
        <end position="331"/>
    </location>
</feature>
<evidence type="ECO:0000256" key="2">
    <source>
        <dbReference type="ARBA" id="ARBA00022741"/>
    </source>
</evidence>
<dbReference type="SUPFAM" id="SSF52540">
    <property type="entry name" value="P-loop containing nucleoside triphosphate hydrolases"/>
    <property type="match status" value="1"/>
</dbReference>
<dbReference type="PATRIC" id="fig|761659.10.peg.2879"/>
<dbReference type="EMBL" id="FP565814">
    <property type="protein sequence ID" value="CBH25560.1"/>
    <property type="molecule type" value="Genomic_DNA"/>
</dbReference>
<keyword evidence="2" id="KW-0547">Nucleotide-binding</keyword>
<evidence type="ECO:0000256" key="1">
    <source>
        <dbReference type="ARBA" id="ARBA00011040"/>
    </source>
</evidence>
<dbReference type="InterPro" id="IPR016300">
    <property type="entry name" value="ATPase_ArsA/GET3"/>
</dbReference>
<keyword evidence="3" id="KW-0067">ATP-binding</keyword>
<evidence type="ECO:0000259" key="10">
    <source>
        <dbReference type="Pfam" id="PF17886"/>
    </source>
</evidence>
<keyword evidence="11" id="KW-0378">Hydrolase</keyword>
<dbReference type="InterPro" id="IPR027417">
    <property type="entry name" value="P-loop_NTPase"/>
</dbReference>
<dbReference type="InterPro" id="IPR025723">
    <property type="entry name" value="ArsA/GET3_ATPase-like"/>
</dbReference>
<keyword evidence="5" id="KW-1278">Translocase</keyword>
<evidence type="ECO:0000256" key="4">
    <source>
        <dbReference type="ARBA" id="ARBA00022849"/>
    </source>
</evidence>
<organism evidence="11 12">
    <name type="scientific">Salinibacter ruber (strain M8)</name>
    <dbReference type="NCBI Taxonomy" id="761659"/>
    <lineage>
        <taxon>Bacteria</taxon>
        <taxon>Pseudomonadati</taxon>
        <taxon>Rhodothermota</taxon>
        <taxon>Rhodothermia</taxon>
        <taxon>Rhodothermales</taxon>
        <taxon>Salinibacteraceae</taxon>
        <taxon>Salinibacter</taxon>
    </lineage>
</organism>
<dbReference type="AlphaFoldDB" id="D5HC05"/>
<evidence type="ECO:0000256" key="5">
    <source>
        <dbReference type="ARBA" id="ARBA00022967"/>
    </source>
</evidence>
<comment type="catalytic activity">
    <reaction evidence="6">
        <text>arsenite(in) + ATP + H2O = arsenite(out) + ADP + phosphate + H(+)</text>
        <dbReference type="Rhea" id="RHEA:11348"/>
        <dbReference type="ChEBI" id="CHEBI:15377"/>
        <dbReference type="ChEBI" id="CHEBI:15378"/>
        <dbReference type="ChEBI" id="CHEBI:29242"/>
        <dbReference type="ChEBI" id="CHEBI:30616"/>
        <dbReference type="ChEBI" id="CHEBI:43474"/>
        <dbReference type="ChEBI" id="CHEBI:456216"/>
        <dbReference type="EC" id="7.3.2.7"/>
    </reaction>
</comment>
<sequence>MIVASRPPLPLAPPMLFPASDDDVPFDDAPRILLFTGKGGTGKTTCAAATAQHAARQGHKTLVLSSDPAHSLADALDQELGPEAREVRDRLFAQEVDLYYSMKKHWGHMRELMLTVFRWQGVDQIAAEELAALPGMNEGSVLLWLEEALREADYDLIVVDSAPTGETLTLLTLPQVTQWWLAKAFPFQKMAVKSLGFGVRKATGIPLDKGYEELEVIFEKLERVQQVLATPSTTSIRLVTNPEKMVIEEARRAFTYLQLYGYGVDSVIVNRVLPEDEVPANSFFEGYVESQREYLEEIEQSFRPLPILQVPHLGEEVFGAERLGRIGDAMYAERNPTDVFYDEPTFTVEEDGDAYVLNLRLAFATEADVDVRQLGDQLVVQVANQRSNVILPNFLNYYHMTSAALEEGWLRVRFTPDGEASSN</sequence>
<dbReference type="GO" id="GO:0016887">
    <property type="term" value="F:ATP hydrolysis activity"/>
    <property type="evidence" value="ECO:0007669"/>
    <property type="project" value="InterPro"/>
</dbReference>
<dbReference type="Pfam" id="PF17886">
    <property type="entry name" value="ArsA_HSP20"/>
    <property type="match status" value="1"/>
</dbReference>
<evidence type="ECO:0000256" key="6">
    <source>
        <dbReference type="ARBA" id="ARBA00052296"/>
    </source>
</evidence>
<evidence type="ECO:0000313" key="11">
    <source>
        <dbReference type="EMBL" id="CBH25560.1"/>
    </source>
</evidence>
<evidence type="ECO:0000256" key="8">
    <source>
        <dbReference type="ARBA" id="ARBA00066752"/>
    </source>
</evidence>
<gene>
    <name evidence="11" type="primary">arsA</name>
    <name evidence="11" type="ordered locus">SRM_02639</name>
</gene>
<proteinExistence type="inferred from homology"/>
<dbReference type="NCBIfam" id="TIGR00345">
    <property type="entry name" value="GET3_arsA_TRC40"/>
    <property type="match status" value="1"/>
</dbReference>
<evidence type="ECO:0000259" key="9">
    <source>
        <dbReference type="Pfam" id="PF02374"/>
    </source>
</evidence>
<dbReference type="PANTHER" id="PTHR10803">
    <property type="entry name" value="ARSENICAL PUMP-DRIVING ATPASE ARSENITE-TRANSLOCATING ATPASE"/>
    <property type="match status" value="1"/>
</dbReference>
<dbReference type="Gene3D" id="3.40.50.300">
    <property type="entry name" value="P-loop containing nucleotide triphosphate hydrolases"/>
    <property type="match status" value="1"/>
</dbReference>
<name>D5HC05_SALRM</name>
<dbReference type="PANTHER" id="PTHR10803:SF3">
    <property type="entry name" value="ATPASE GET3"/>
    <property type="match status" value="1"/>
</dbReference>
<dbReference type="CDD" id="cd02035">
    <property type="entry name" value="ArsA"/>
    <property type="match status" value="1"/>
</dbReference>
<dbReference type="EC" id="7.3.2.7" evidence="8"/>
<evidence type="ECO:0000313" key="12">
    <source>
        <dbReference type="Proteomes" id="UP000000933"/>
    </source>
</evidence>
<reference evidence="12" key="2">
    <citation type="submission" date="2010-04" db="EMBL/GenBank/DDBJ databases">
        <title>Genome sequence of Salinibacter ruber M8.</title>
        <authorList>
            <consortium name="Genoscope"/>
        </authorList>
    </citation>
    <scope>NUCLEOTIDE SEQUENCE [LARGE SCALE GENOMIC DNA]</scope>
    <source>
        <strain evidence="12">M8</strain>
    </source>
</reference>